<dbReference type="PANTHER" id="PTHR10742">
    <property type="entry name" value="FLAVIN MONOAMINE OXIDASE"/>
    <property type="match status" value="1"/>
</dbReference>
<evidence type="ECO:0000259" key="1">
    <source>
        <dbReference type="Pfam" id="PF01593"/>
    </source>
</evidence>
<dbReference type="Gene3D" id="1.10.405.10">
    <property type="entry name" value="Guanine Nucleotide Dissociation Inhibitor, domain 1"/>
    <property type="match status" value="1"/>
</dbReference>
<dbReference type="Gene3D" id="1.10.10.1620">
    <property type="match status" value="1"/>
</dbReference>
<dbReference type="GO" id="GO:0001716">
    <property type="term" value="F:L-amino-acid oxidase activity"/>
    <property type="evidence" value="ECO:0007669"/>
    <property type="project" value="TreeGrafter"/>
</dbReference>
<evidence type="ECO:0000313" key="3">
    <source>
        <dbReference type="Proteomes" id="UP000267164"/>
    </source>
</evidence>
<dbReference type="GO" id="GO:0009063">
    <property type="term" value="P:amino acid catabolic process"/>
    <property type="evidence" value="ECO:0007669"/>
    <property type="project" value="TreeGrafter"/>
</dbReference>
<dbReference type="PROSITE" id="PS51318">
    <property type="entry name" value="TAT"/>
    <property type="match status" value="1"/>
</dbReference>
<dbReference type="SUPFAM" id="SSF54373">
    <property type="entry name" value="FAD-linked reductases, C-terminal domain"/>
    <property type="match status" value="1"/>
</dbReference>
<dbReference type="InterPro" id="IPR006311">
    <property type="entry name" value="TAT_signal"/>
</dbReference>
<proteinExistence type="predicted"/>
<dbReference type="Gene3D" id="3.50.50.60">
    <property type="entry name" value="FAD/NAD(P)-binding domain"/>
    <property type="match status" value="2"/>
</dbReference>
<sequence length="599" mass="64198">MSERTIGRRGFLAAAGAVAVGVAAGGVRMPGAVALPAVGAVGARDACEELAREMLQVGDNNSDLTLEYLRILIDQGLPRAGSPKKVVVVGAGPAGLTTAWLLRNAGHEVTVLEANSSRTGGRVKTFRGRFSDTRLYAEAGAMRLPDSHPLTLALCDKLGVKRRPFYNADVLPATPSPVAAPPVIYKSFTGETWTNHAGGPAYRLPDAAGHTLIRVNGDRVTRAEYAANPARINKGFGGASFTTTTRAALDAAVGKYAVPGDQPIDKQIAGWTGLFNDYEPLSTLEFLHRQGWELPQIQAVGTLENLTSRLHYGVIPMLVDHALIRPDATYWELEGGTATLTDALTTALGPVIQMGRQMTRLEQTGAGVRVTTIGEYDQDDVPSGVPDSTQTLDADYAVVAIPLSAIRFCEFEPALSYAKRRAVTATHQDAATKVLLEFKTRFWEAGEHAFRGGGCVTDNPNRFMYFPSHVDAPDGGQAPAGGVVLASYTWSDDAMRWDSLTPDERVDHALRGMADVFGTDTVLREFTGVGLSQSWMQAHYALGEAAIPMPNQLTELHHATRTVEGRVHFAGDHTTLKPAWIAGALESAVRAALEVHSRN</sequence>
<protein>
    <submittedName>
        <fullName evidence="2">FAD-dependent oxidoreductase</fullName>
    </submittedName>
</protein>
<dbReference type="Pfam" id="PF01593">
    <property type="entry name" value="Amino_oxidase"/>
    <property type="match status" value="2"/>
</dbReference>
<feature type="domain" description="Amine oxidase" evidence="1">
    <location>
        <begin position="94"/>
        <end position="167"/>
    </location>
</feature>
<keyword evidence="3" id="KW-1185">Reference proteome</keyword>
<dbReference type="Gene3D" id="6.10.250.1500">
    <property type="match status" value="1"/>
</dbReference>
<dbReference type="OrthoDB" id="337830at2"/>
<feature type="domain" description="Amine oxidase" evidence="1">
    <location>
        <begin position="326"/>
        <end position="595"/>
    </location>
</feature>
<dbReference type="PANTHER" id="PTHR10742:SF342">
    <property type="entry name" value="AMINE OXIDASE"/>
    <property type="match status" value="1"/>
</dbReference>
<accession>A0A386ZI94</accession>
<dbReference type="KEGG" id="nyu:D7D52_23470"/>
<dbReference type="RefSeq" id="WP_120739670.1">
    <property type="nucleotide sequence ID" value="NZ_CP032568.1"/>
</dbReference>
<dbReference type="Gene3D" id="3.30.70.2100">
    <property type="match status" value="1"/>
</dbReference>
<organism evidence="2 3">
    <name type="scientific">Nocardia yunnanensis</name>
    <dbReference type="NCBI Taxonomy" id="2382165"/>
    <lineage>
        <taxon>Bacteria</taxon>
        <taxon>Bacillati</taxon>
        <taxon>Actinomycetota</taxon>
        <taxon>Actinomycetes</taxon>
        <taxon>Mycobacteriales</taxon>
        <taxon>Nocardiaceae</taxon>
        <taxon>Nocardia</taxon>
    </lineage>
</organism>
<evidence type="ECO:0000313" key="2">
    <source>
        <dbReference type="EMBL" id="AYF76295.1"/>
    </source>
</evidence>
<dbReference type="InterPro" id="IPR002937">
    <property type="entry name" value="Amino_oxidase"/>
</dbReference>
<reference evidence="2 3" key="1">
    <citation type="submission" date="2018-09" db="EMBL/GenBank/DDBJ databases">
        <title>Nocardia yunnanensis sp. nov., an actinomycete isolated from a soil sample.</title>
        <authorList>
            <person name="Zhang J."/>
        </authorList>
    </citation>
    <scope>NUCLEOTIDE SEQUENCE [LARGE SCALE GENOMIC DNA]</scope>
    <source>
        <strain evidence="2 3">CFHS0054</strain>
    </source>
</reference>
<gene>
    <name evidence="2" type="ORF">D7D52_23470</name>
</gene>
<dbReference type="InterPro" id="IPR050281">
    <property type="entry name" value="Flavin_monoamine_oxidase"/>
</dbReference>
<dbReference type="Gene3D" id="3.30.160.490">
    <property type="match status" value="1"/>
</dbReference>
<dbReference type="Proteomes" id="UP000267164">
    <property type="component" value="Chromosome"/>
</dbReference>
<name>A0A386ZI94_9NOCA</name>
<dbReference type="Gene3D" id="3.30.1490.470">
    <property type="match status" value="1"/>
</dbReference>
<dbReference type="EMBL" id="CP032568">
    <property type="protein sequence ID" value="AYF76295.1"/>
    <property type="molecule type" value="Genomic_DNA"/>
</dbReference>
<dbReference type="SUPFAM" id="SSF51905">
    <property type="entry name" value="FAD/NAD(P)-binding domain"/>
    <property type="match status" value="1"/>
</dbReference>
<dbReference type="InterPro" id="IPR036188">
    <property type="entry name" value="FAD/NAD-bd_sf"/>
</dbReference>
<dbReference type="AlphaFoldDB" id="A0A386ZI94"/>